<name>A0A238H8Z2_9BURK</name>
<accession>A0A238H8Z2</accession>
<dbReference type="InterPro" id="IPR025351">
    <property type="entry name" value="Pvc16_N"/>
</dbReference>
<evidence type="ECO:0000259" key="1">
    <source>
        <dbReference type="Pfam" id="PF14065"/>
    </source>
</evidence>
<dbReference type="Proteomes" id="UP000198460">
    <property type="component" value="Unassembled WGS sequence"/>
</dbReference>
<dbReference type="Pfam" id="PF14065">
    <property type="entry name" value="Pvc16_N"/>
    <property type="match status" value="1"/>
</dbReference>
<keyword evidence="2" id="KW-0548">Nucleotidyltransferase</keyword>
<sequence length="409" mass="43179">MSNSNAIAAITATLQSILQQSTTAQPGLNDTTVTILPLDKARGSNTNNQLNLFLYMVVRNATWTNADMPRQVKPGEVSIPPLPLNLYYLITAFGANDDATQPNGHALLGCAMSVLHDHPVLSAAEIAAASAALPPSDLDKQIERVRITFHPLTIDELSKLWTGFAMQYRLSVAYEVGVALIESTRAARAGLPVLARGAQDSGIASQADLTPPLPTLTALAPPNRQSAAPLGATLTLSGVHLDGTNVGVRFAHPLWSAPVDVPPDAGGTSTQLSVTIPLQPALWPAGFYMVSVLVQRPGETFRRETNQLTLALAPSLAIAPASAAPGDIVYTVTVSPQVWPGQRASLMLGANEIVANAHPLQTGTLTFDAAGMTTGDYWVRLRVDGVDSLLVDRSQTPPVFDPSQKVSVT</sequence>
<organism evidence="2 3">
    <name type="scientific">Burkholderia singularis</name>
    <dbReference type="NCBI Taxonomy" id="1503053"/>
    <lineage>
        <taxon>Bacteria</taxon>
        <taxon>Pseudomonadati</taxon>
        <taxon>Pseudomonadota</taxon>
        <taxon>Betaproteobacteria</taxon>
        <taxon>Burkholderiales</taxon>
        <taxon>Burkholderiaceae</taxon>
        <taxon>Burkholderia</taxon>
        <taxon>pseudomallei group</taxon>
    </lineage>
</organism>
<gene>
    <name evidence="2" type="ORF">BSIN_4413</name>
</gene>
<feature type="domain" description="Pvc16 N-terminal" evidence="1">
    <location>
        <begin position="9"/>
        <end position="194"/>
    </location>
</feature>
<dbReference type="AlphaFoldDB" id="A0A238H8Z2"/>
<dbReference type="EMBL" id="FXAN01000075">
    <property type="protein sequence ID" value="SMG01533.1"/>
    <property type="molecule type" value="Genomic_DNA"/>
</dbReference>
<proteinExistence type="predicted"/>
<reference evidence="2 3" key="1">
    <citation type="submission" date="2017-04" db="EMBL/GenBank/DDBJ databases">
        <authorList>
            <person name="Afonso C.L."/>
            <person name="Miller P.J."/>
            <person name="Scott M.A."/>
            <person name="Spackman E."/>
            <person name="Goraichik I."/>
            <person name="Dimitrov K.M."/>
            <person name="Suarez D.L."/>
            <person name="Swayne D.E."/>
        </authorList>
    </citation>
    <scope>NUCLEOTIDE SEQUENCE [LARGE SCALE GENOMIC DNA]</scope>
    <source>
        <strain evidence="2">LMG 28154</strain>
    </source>
</reference>
<evidence type="ECO:0000313" key="3">
    <source>
        <dbReference type="Proteomes" id="UP000198460"/>
    </source>
</evidence>
<evidence type="ECO:0000313" key="2">
    <source>
        <dbReference type="EMBL" id="SMG01533.1"/>
    </source>
</evidence>
<keyword evidence="2" id="KW-0808">Transferase</keyword>
<protein>
    <submittedName>
        <fullName evidence="2">Glutamine synthetase adenylyltransferase</fullName>
    </submittedName>
</protein>
<dbReference type="RefSeq" id="WP_089341363.1">
    <property type="nucleotide sequence ID" value="NZ_FXAN01000075.1"/>
</dbReference>
<dbReference type="GO" id="GO:0016779">
    <property type="term" value="F:nucleotidyltransferase activity"/>
    <property type="evidence" value="ECO:0007669"/>
    <property type="project" value="UniProtKB-KW"/>
</dbReference>